<keyword evidence="14" id="KW-0732">Signal</keyword>
<evidence type="ECO:0000256" key="11">
    <source>
        <dbReference type="PROSITE-ProRule" id="PRU01360"/>
    </source>
</evidence>
<proteinExistence type="inferred from homology"/>
<dbReference type="SUPFAM" id="SSF56935">
    <property type="entry name" value="Porins"/>
    <property type="match status" value="1"/>
</dbReference>
<organism evidence="17 18">
    <name type="scientific">Sphingomonas floccifaciens</name>
    <dbReference type="NCBI Taxonomy" id="1844115"/>
    <lineage>
        <taxon>Bacteria</taxon>
        <taxon>Pseudomonadati</taxon>
        <taxon>Pseudomonadota</taxon>
        <taxon>Alphaproteobacteria</taxon>
        <taxon>Sphingomonadales</taxon>
        <taxon>Sphingomonadaceae</taxon>
        <taxon>Sphingomonas</taxon>
    </lineage>
</organism>
<evidence type="ECO:0000259" key="16">
    <source>
        <dbReference type="Pfam" id="PF07715"/>
    </source>
</evidence>
<comment type="subcellular location">
    <subcellularLocation>
        <location evidence="1 11">Cell outer membrane</location>
        <topology evidence="1 11">Multi-pass membrane protein</topology>
    </subcellularLocation>
</comment>
<protein>
    <submittedName>
        <fullName evidence="17">TonB-dependent receptor</fullName>
    </submittedName>
</protein>
<keyword evidence="7" id="KW-0406">Ion transport</keyword>
<dbReference type="PROSITE" id="PS52016">
    <property type="entry name" value="TONB_DEPENDENT_REC_3"/>
    <property type="match status" value="1"/>
</dbReference>
<dbReference type="Pfam" id="PF00593">
    <property type="entry name" value="TonB_dep_Rec_b-barrel"/>
    <property type="match status" value="1"/>
</dbReference>
<keyword evidence="3 11" id="KW-1134">Transmembrane beta strand</keyword>
<evidence type="ECO:0000256" key="3">
    <source>
        <dbReference type="ARBA" id="ARBA00022452"/>
    </source>
</evidence>
<accession>A0ABW4NG36</accession>
<evidence type="ECO:0000313" key="18">
    <source>
        <dbReference type="Proteomes" id="UP001597283"/>
    </source>
</evidence>
<feature type="domain" description="TonB-dependent receptor-like beta-barrel" evidence="15">
    <location>
        <begin position="274"/>
        <end position="738"/>
    </location>
</feature>
<evidence type="ECO:0000256" key="2">
    <source>
        <dbReference type="ARBA" id="ARBA00022448"/>
    </source>
</evidence>
<feature type="compositionally biased region" description="Basic and acidic residues" evidence="13">
    <location>
        <begin position="51"/>
        <end position="60"/>
    </location>
</feature>
<evidence type="ECO:0000259" key="15">
    <source>
        <dbReference type="Pfam" id="PF00593"/>
    </source>
</evidence>
<evidence type="ECO:0000256" key="9">
    <source>
        <dbReference type="ARBA" id="ARBA00023136"/>
    </source>
</evidence>
<evidence type="ECO:0000313" key="17">
    <source>
        <dbReference type="EMBL" id="MFD1789120.1"/>
    </source>
</evidence>
<evidence type="ECO:0000256" key="10">
    <source>
        <dbReference type="ARBA" id="ARBA00023237"/>
    </source>
</evidence>
<dbReference type="InterPro" id="IPR036942">
    <property type="entry name" value="Beta-barrel_TonB_sf"/>
</dbReference>
<keyword evidence="4" id="KW-0410">Iron transport</keyword>
<keyword evidence="10 11" id="KW-0998">Cell outer membrane</keyword>
<keyword evidence="8 12" id="KW-0798">TonB box</keyword>
<keyword evidence="5 11" id="KW-0812">Transmembrane</keyword>
<dbReference type="Gene3D" id="2.40.170.20">
    <property type="entry name" value="TonB-dependent receptor, beta-barrel domain"/>
    <property type="match status" value="1"/>
</dbReference>
<feature type="signal peptide" evidence="14">
    <location>
        <begin position="1"/>
        <end position="28"/>
    </location>
</feature>
<dbReference type="EMBL" id="JBHUFC010000007">
    <property type="protein sequence ID" value="MFD1789120.1"/>
    <property type="molecule type" value="Genomic_DNA"/>
</dbReference>
<evidence type="ECO:0000256" key="4">
    <source>
        <dbReference type="ARBA" id="ARBA00022496"/>
    </source>
</evidence>
<evidence type="ECO:0000256" key="1">
    <source>
        <dbReference type="ARBA" id="ARBA00004571"/>
    </source>
</evidence>
<evidence type="ECO:0000256" key="8">
    <source>
        <dbReference type="ARBA" id="ARBA00023077"/>
    </source>
</evidence>
<evidence type="ECO:0000256" key="5">
    <source>
        <dbReference type="ARBA" id="ARBA00022692"/>
    </source>
</evidence>
<evidence type="ECO:0000256" key="7">
    <source>
        <dbReference type="ARBA" id="ARBA00023065"/>
    </source>
</evidence>
<dbReference type="PANTHER" id="PTHR32552:SF81">
    <property type="entry name" value="TONB-DEPENDENT OUTER MEMBRANE RECEPTOR"/>
    <property type="match status" value="1"/>
</dbReference>
<gene>
    <name evidence="17" type="ORF">ACFSC3_16275</name>
</gene>
<keyword evidence="17" id="KW-0675">Receptor</keyword>
<dbReference type="RefSeq" id="WP_100053428.1">
    <property type="nucleotide sequence ID" value="NZ_JBHUFC010000007.1"/>
</dbReference>
<dbReference type="InterPro" id="IPR039426">
    <property type="entry name" value="TonB-dep_rcpt-like"/>
</dbReference>
<dbReference type="Pfam" id="PF07715">
    <property type="entry name" value="Plug"/>
    <property type="match status" value="1"/>
</dbReference>
<keyword evidence="2 11" id="KW-0813">Transport</keyword>
<reference evidence="18" key="1">
    <citation type="journal article" date="2019" name="Int. J. Syst. Evol. Microbiol.">
        <title>The Global Catalogue of Microorganisms (GCM) 10K type strain sequencing project: providing services to taxonomists for standard genome sequencing and annotation.</title>
        <authorList>
            <consortium name="The Broad Institute Genomics Platform"/>
            <consortium name="The Broad Institute Genome Sequencing Center for Infectious Disease"/>
            <person name="Wu L."/>
            <person name="Ma J."/>
        </authorList>
    </citation>
    <scope>NUCLEOTIDE SEQUENCE [LARGE SCALE GENOMIC DNA]</scope>
    <source>
        <strain evidence="18">Q85</strain>
    </source>
</reference>
<keyword evidence="18" id="KW-1185">Reference proteome</keyword>
<feature type="region of interest" description="Disordered" evidence="13">
    <location>
        <begin position="35"/>
        <end position="61"/>
    </location>
</feature>
<feature type="domain" description="TonB-dependent receptor plug" evidence="16">
    <location>
        <begin position="77"/>
        <end position="186"/>
    </location>
</feature>
<dbReference type="InterPro" id="IPR000531">
    <property type="entry name" value="Beta-barrel_TonB"/>
</dbReference>
<dbReference type="Proteomes" id="UP001597283">
    <property type="component" value="Unassembled WGS sequence"/>
</dbReference>
<comment type="caution">
    <text evidence="17">The sequence shown here is derived from an EMBL/GenBank/DDBJ whole genome shotgun (WGS) entry which is preliminary data.</text>
</comment>
<evidence type="ECO:0000256" key="13">
    <source>
        <dbReference type="SAM" id="MobiDB-lite"/>
    </source>
</evidence>
<keyword evidence="9 11" id="KW-0472">Membrane</keyword>
<feature type="chain" id="PRO_5046715404" evidence="14">
    <location>
        <begin position="29"/>
        <end position="774"/>
    </location>
</feature>
<comment type="similarity">
    <text evidence="11 12">Belongs to the TonB-dependent receptor family.</text>
</comment>
<sequence>MQVPYASRLPLTVLATALGTASPLAAYAQEVASPGTPSAAAGQVVPTPARPPEEAAKADPVDTGEIVVTATRREQRIQDVPIAISAIGAEAIQERQVTQVSDIIKLSPNSQVSYPYGEGGPPNFVIRGISSTDYSPNQSKPIAIYVDEGIRNLQAFESMPVFDVERVEVLRGPQGTLYGKNATGGAVNIVSIKPGFTPEGYVTASYGNFNRVRLQGAVQAPLVDGVLSMRVAGLYVHDDGVFRNLAPGAGDLNQTDLFAIRGALQFEPSPDFEATLRYNHVSSGGRNYAPIAANIDFNDPAILFPGNNLASLPGSNRNGLGFFESSLSRTPKRDIRIDGVNLVMKWNASETLTFNSVTTYDWGRWIDVVDSDGLEIAVESPFVTRGKNLKQFVQEFRLATSFAGPFNLQAGAMYTNDSADAGFDFRLFTDPGCGAACSTGLTPTGRGLTQTNDFLQKRDSYSAYLRGELEIATDLTVTGGVRFSRDKVAVRNYNAFLGDTADQFAVTTISNVSDRRTFNNTSFEAGVNWKPVKEVLLYASMREGYRTGAVNAQAFSDPSEVNFAPPETARTFEAGFKSTLLDRALTINGSLFQTDYKNQQVIVPEGLLLPLRSISEARVRGFEGEVTAKPTDRVTLGVGVGVLDPKYGAEAVVTGTSGIDVAGNQIANSARFSLNLNTNLVLAKLDDATVEFNADGVYTSRVFYDIGEVLSQEGYWLANARVAYNAERFSVGAGVKNLFNEKYVSYGLQLRALGFDFLQRGVPRMYSADVTFRF</sequence>
<evidence type="ECO:0000256" key="14">
    <source>
        <dbReference type="SAM" id="SignalP"/>
    </source>
</evidence>
<dbReference type="CDD" id="cd01347">
    <property type="entry name" value="ligand_gated_channel"/>
    <property type="match status" value="1"/>
</dbReference>
<dbReference type="InterPro" id="IPR012910">
    <property type="entry name" value="Plug_dom"/>
</dbReference>
<name>A0ABW4NG36_9SPHN</name>
<evidence type="ECO:0000256" key="12">
    <source>
        <dbReference type="RuleBase" id="RU003357"/>
    </source>
</evidence>
<evidence type="ECO:0000256" key="6">
    <source>
        <dbReference type="ARBA" id="ARBA00023004"/>
    </source>
</evidence>
<dbReference type="PANTHER" id="PTHR32552">
    <property type="entry name" value="FERRICHROME IRON RECEPTOR-RELATED"/>
    <property type="match status" value="1"/>
</dbReference>
<keyword evidence="6" id="KW-0408">Iron</keyword>